<keyword evidence="3" id="KW-1185">Reference proteome</keyword>
<sequence>MVNHSELGAISAAIHHWTSCLYSTVLGSTPSVLETLLISARDPVLAIHPALSIDDSGYEILRTPEKQELRITGLDDNWTSEPGKTWTWELDWLPPQISTGTSDFVTTTESEERGVLDSVASKLKGIFKKNTGISSKLGSTRINPRVAASVEKIPSVKTLVVAMKSPNVVQKLSKNPGSIKKLAKDPTVVKTAALLEKNNVKITKDTVSKLRVAAANDPPKLSKLDIVDGILGLGIAGAFSLFALCLLAASGYAIASLF</sequence>
<gene>
    <name evidence="2" type="ORF">Pfra01_000748400</name>
</gene>
<accession>A0A9W6X5K3</accession>
<organism evidence="2 3">
    <name type="scientific">Phytophthora fragariaefolia</name>
    <dbReference type="NCBI Taxonomy" id="1490495"/>
    <lineage>
        <taxon>Eukaryota</taxon>
        <taxon>Sar</taxon>
        <taxon>Stramenopiles</taxon>
        <taxon>Oomycota</taxon>
        <taxon>Peronosporomycetes</taxon>
        <taxon>Peronosporales</taxon>
        <taxon>Peronosporaceae</taxon>
        <taxon>Phytophthora</taxon>
    </lineage>
</organism>
<dbReference type="EMBL" id="BSXT01000660">
    <property type="protein sequence ID" value="GMF31984.1"/>
    <property type="molecule type" value="Genomic_DNA"/>
</dbReference>
<dbReference type="Proteomes" id="UP001165121">
    <property type="component" value="Unassembled WGS sequence"/>
</dbReference>
<keyword evidence="1" id="KW-1133">Transmembrane helix</keyword>
<protein>
    <submittedName>
        <fullName evidence="2">Unnamed protein product</fullName>
    </submittedName>
</protein>
<proteinExistence type="predicted"/>
<dbReference type="AlphaFoldDB" id="A0A9W6X5K3"/>
<evidence type="ECO:0000313" key="3">
    <source>
        <dbReference type="Proteomes" id="UP001165121"/>
    </source>
</evidence>
<evidence type="ECO:0000256" key="1">
    <source>
        <dbReference type="SAM" id="Phobius"/>
    </source>
</evidence>
<feature type="transmembrane region" description="Helical" evidence="1">
    <location>
        <begin position="230"/>
        <end position="255"/>
    </location>
</feature>
<keyword evidence="1" id="KW-0472">Membrane</keyword>
<keyword evidence="1" id="KW-0812">Transmembrane</keyword>
<evidence type="ECO:0000313" key="2">
    <source>
        <dbReference type="EMBL" id="GMF31984.1"/>
    </source>
</evidence>
<reference evidence="2" key="1">
    <citation type="submission" date="2023-04" db="EMBL/GenBank/DDBJ databases">
        <title>Phytophthora fragariaefolia NBRC 109709.</title>
        <authorList>
            <person name="Ichikawa N."/>
            <person name="Sato H."/>
            <person name="Tonouchi N."/>
        </authorList>
    </citation>
    <scope>NUCLEOTIDE SEQUENCE</scope>
    <source>
        <strain evidence="2">NBRC 109709</strain>
    </source>
</reference>
<comment type="caution">
    <text evidence="2">The sequence shown here is derived from an EMBL/GenBank/DDBJ whole genome shotgun (WGS) entry which is preliminary data.</text>
</comment>
<dbReference type="OrthoDB" id="110620at2759"/>
<name>A0A9W6X5K3_9STRA</name>